<dbReference type="SUPFAM" id="SSF46894">
    <property type="entry name" value="C-terminal effector domain of the bipartite response regulators"/>
    <property type="match status" value="1"/>
</dbReference>
<evidence type="ECO:0000313" key="4">
    <source>
        <dbReference type="EMBL" id="SFT87125.1"/>
    </source>
</evidence>
<dbReference type="InterPro" id="IPR041664">
    <property type="entry name" value="AAA_16"/>
</dbReference>
<evidence type="ECO:0000256" key="2">
    <source>
        <dbReference type="ARBA" id="ARBA00022840"/>
    </source>
</evidence>
<dbReference type="InterPro" id="IPR011990">
    <property type="entry name" value="TPR-like_helical_dom_sf"/>
</dbReference>
<dbReference type="PROSITE" id="PS00622">
    <property type="entry name" value="HTH_LUXR_1"/>
    <property type="match status" value="1"/>
</dbReference>
<keyword evidence="2" id="KW-0067">ATP-binding</keyword>
<dbReference type="GO" id="GO:0005737">
    <property type="term" value="C:cytoplasm"/>
    <property type="evidence" value="ECO:0007669"/>
    <property type="project" value="TreeGrafter"/>
</dbReference>
<organism evidence="4 5">
    <name type="scientific">Geodermatophilus amargosae</name>
    <dbReference type="NCBI Taxonomy" id="1296565"/>
    <lineage>
        <taxon>Bacteria</taxon>
        <taxon>Bacillati</taxon>
        <taxon>Actinomycetota</taxon>
        <taxon>Actinomycetes</taxon>
        <taxon>Geodermatophilales</taxon>
        <taxon>Geodermatophilaceae</taxon>
        <taxon>Geodermatophilus</taxon>
    </lineage>
</organism>
<evidence type="ECO:0000259" key="3">
    <source>
        <dbReference type="PROSITE" id="PS50043"/>
    </source>
</evidence>
<dbReference type="GO" id="GO:0004016">
    <property type="term" value="F:adenylate cyclase activity"/>
    <property type="evidence" value="ECO:0007669"/>
    <property type="project" value="TreeGrafter"/>
</dbReference>
<dbReference type="EMBL" id="FPBA01000014">
    <property type="protein sequence ID" value="SFT87125.1"/>
    <property type="molecule type" value="Genomic_DNA"/>
</dbReference>
<accession>A0A1I7BIX8</accession>
<dbReference type="STRING" id="1296565.SAMN05660657_03624"/>
<dbReference type="PROSITE" id="PS50043">
    <property type="entry name" value="HTH_LUXR_2"/>
    <property type="match status" value="1"/>
</dbReference>
<evidence type="ECO:0000313" key="5">
    <source>
        <dbReference type="Proteomes" id="UP000199546"/>
    </source>
</evidence>
<dbReference type="Pfam" id="PF00196">
    <property type="entry name" value="GerE"/>
    <property type="match status" value="1"/>
</dbReference>
<dbReference type="PANTHER" id="PTHR16305">
    <property type="entry name" value="TESTICULAR SOLUBLE ADENYLYL CYCLASE"/>
    <property type="match status" value="1"/>
</dbReference>
<dbReference type="Pfam" id="PF13191">
    <property type="entry name" value="AAA_16"/>
    <property type="match status" value="1"/>
</dbReference>
<dbReference type="AlphaFoldDB" id="A0A1I7BIX8"/>
<dbReference type="CDD" id="cd06170">
    <property type="entry name" value="LuxR_C_like"/>
    <property type="match status" value="1"/>
</dbReference>
<protein>
    <submittedName>
        <fullName evidence="4">Predicted ATPase</fullName>
    </submittedName>
</protein>
<dbReference type="OrthoDB" id="3514764at2"/>
<dbReference type="SMART" id="SM00421">
    <property type="entry name" value="HTH_LUXR"/>
    <property type="match status" value="1"/>
</dbReference>
<dbReference type="SUPFAM" id="SSF48452">
    <property type="entry name" value="TPR-like"/>
    <property type="match status" value="1"/>
</dbReference>
<dbReference type="PRINTS" id="PR00038">
    <property type="entry name" value="HTHLUXR"/>
</dbReference>
<dbReference type="InterPro" id="IPR016032">
    <property type="entry name" value="Sig_transdc_resp-reg_C-effctor"/>
</dbReference>
<reference evidence="5" key="1">
    <citation type="submission" date="2016-10" db="EMBL/GenBank/DDBJ databases">
        <authorList>
            <person name="Varghese N."/>
            <person name="Submissions S."/>
        </authorList>
    </citation>
    <scope>NUCLEOTIDE SEQUENCE [LARGE SCALE GENOMIC DNA]</scope>
    <source>
        <strain evidence="5">DSM 46136</strain>
    </source>
</reference>
<dbReference type="Proteomes" id="UP000199546">
    <property type="component" value="Unassembled WGS sequence"/>
</dbReference>
<dbReference type="InterPro" id="IPR036388">
    <property type="entry name" value="WH-like_DNA-bd_sf"/>
</dbReference>
<keyword evidence="1" id="KW-0547">Nucleotide-binding</keyword>
<dbReference type="RefSeq" id="WP_093581434.1">
    <property type="nucleotide sequence ID" value="NZ_FPBA01000014.1"/>
</dbReference>
<dbReference type="GO" id="GO:0006355">
    <property type="term" value="P:regulation of DNA-templated transcription"/>
    <property type="evidence" value="ECO:0007669"/>
    <property type="project" value="InterPro"/>
</dbReference>
<dbReference type="GO" id="GO:0003677">
    <property type="term" value="F:DNA binding"/>
    <property type="evidence" value="ECO:0007669"/>
    <property type="project" value="InterPro"/>
</dbReference>
<proteinExistence type="predicted"/>
<name>A0A1I7BIX8_9ACTN</name>
<gene>
    <name evidence="4" type="ORF">SAMN05660657_03624</name>
</gene>
<dbReference type="Gene3D" id="1.10.10.10">
    <property type="entry name" value="Winged helix-like DNA-binding domain superfamily/Winged helix DNA-binding domain"/>
    <property type="match status" value="1"/>
</dbReference>
<dbReference type="SUPFAM" id="SSF52540">
    <property type="entry name" value="P-loop containing nucleoside triphosphate hydrolases"/>
    <property type="match status" value="1"/>
</dbReference>
<keyword evidence="5" id="KW-1185">Reference proteome</keyword>
<dbReference type="InterPro" id="IPR000792">
    <property type="entry name" value="Tscrpt_reg_LuxR_C"/>
</dbReference>
<feature type="domain" description="HTH luxR-type" evidence="3">
    <location>
        <begin position="838"/>
        <end position="901"/>
    </location>
</feature>
<evidence type="ECO:0000256" key="1">
    <source>
        <dbReference type="ARBA" id="ARBA00022741"/>
    </source>
</evidence>
<dbReference type="PANTHER" id="PTHR16305:SF35">
    <property type="entry name" value="TRANSCRIPTIONAL ACTIVATOR DOMAIN"/>
    <property type="match status" value="1"/>
</dbReference>
<sequence>MLVGRDRERAAITALLDAARAGAGGSLVVRGVAGSGKSTLLADAVTAASGMRVMRTSGVESESPLAFAALQRLLWPLRPRIDSLPAPQRAALRAALGEAAGEGDRFLAFLGTLSLLADAAEDAPVLAVVDDAQWLDDASAAALLFAARRLQAERVALLFAARDGEAYGFDVPDLPTVVLGGITGAAADTLLAARAHGAVDPAVRDRLVAATAGNPLALGELAGVLTGDQLAGRAPLPTALPLTGGVERGFLDRYRRLAEPTQRFVLIAAADDTGLLTVVRDAAEELDAGEEALDEAERSGLLTVDGNAVSLYHPLVRSAVYRAATSAQRRAAHRALADVLGADPDRRAWHLAAAADRLDDAVVAALDGVAERASGRGGHEAAAAAWARAAELTADSAARARRLAAAAHAAWFAAQPERANSLAEAARPLATDPLLRADVDRLRARVEWNVGSPLVGHRILLHAATEVADVDIDRARAMTMLAAAVGTHAGEGAEDMTAQAARLGDPATADDDRGRCYARLLSGFVHARAGRWPQAAAQFRPAFTECDAGEDEYLRSNLGVAAFLLGDAESVLTQHTRLLSWARESGALVTIVYALTLRAFGEIATGDWRAALAGAAEALDLATGSGQPALTRFPHAWLALLAALRDQPAQLAEHLAAVDSTPGAGVTAPIVGDLIRWARGLTADTPAAAVHHLQQLGQGTATVARLAALDRLETAVRADRPDLARTWADELEDFGSAVDAGWALAAAAYGRALLAEGADVEAEFERAVKHADATTHRFDRARIHLGFGEHLRRARRRVDARAHLRDALEVFEELGATRWATRATTELRASGETARRRDVTTTTELTAQERQVAALVRQGLSNRDVAARLFVSPRTVDFHLRNVFSKLGVASRAELTALPLD</sequence>
<dbReference type="InterPro" id="IPR027417">
    <property type="entry name" value="P-loop_NTPase"/>
</dbReference>
<dbReference type="GO" id="GO:0005524">
    <property type="term" value="F:ATP binding"/>
    <property type="evidence" value="ECO:0007669"/>
    <property type="project" value="UniProtKB-KW"/>
</dbReference>